<keyword evidence="1" id="KW-0175">Coiled coil</keyword>
<sequence length="194" mass="22693">KGDALRVIESLEVTAQNYESALETLRKRYENRRAMVNHHVKTLLFKLPEVTRASHITLRKLIDMVRHNIDALEKLKLPVEHWDALLIPIILKNLESRLKSEWEDRIGDKLDDKQLPTLSELTTFLTKKCIKLEAVHSDETERTYSKSQRETNTPRSSQYNQTKRLQVYSVIEKDSCVYCKGSHFISNCPEFIKL</sequence>
<protein>
    <submittedName>
        <fullName evidence="2">Uncharacterized protein</fullName>
    </submittedName>
</protein>
<reference evidence="2" key="1">
    <citation type="submission" date="2013-07" db="EMBL/GenBank/DDBJ databases">
        <title>Midgut Transcriptome Profiling of Anoplphora glabripennis, a Lignocellulose Degrading, Wood-Boring Cerambycid.</title>
        <authorList>
            <person name="Scully E.D."/>
            <person name="Hoover K."/>
            <person name="Carlson J.E."/>
            <person name="Tien M."/>
            <person name="Geib S.M."/>
        </authorList>
    </citation>
    <scope>NUCLEOTIDE SEQUENCE</scope>
</reference>
<feature type="coiled-coil region" evidence="1">
    <location>
        <begin position="8"/>
        <end position="35"/>
    </location>
</feature>
<feature type="non-terminal residue" evidence="2">
    <location>
        <position position="1"/>
    </location>
</feature>
<dbReference type="EMBL" id="GALX01006759">
    <property type="protein sequence ID" value="JAB61707.1"/>
    <property type="molecule type" value="Transcribed_RNA"/>
</dbReference>
<dbReference type="Pfam" id="PF03564">
    <property type="entry name" value="DUF1759"/>
    <property type="match status" value="1"/>
</dbReference>
<feature type="non-terminal residue" evidence="2">
    <location>
        <position position="194"/>
    </location>
</feature>
<evidence type="ECO:0000256" key="1">
    <source>
        <dbReference type="SAM" id="Coils"/>
    </source>
</evidence>
<dbReference type="AlphaFoldDB" id="V5GJB6"/>
<accession>V5GJB6</accession>
<organism evidence="2">
    <name type="scientific">Anoplophora glabripennis</name>
    <name type="common">Asian longhorn beetle</name>
    <name type="synonym">Anoplophora nobilis</name>
    <dbReference type="NCBI Taxonomy" id="217634"/>
    <lineage>
        <taxon>Eukaryota</taxon>
        <taxon>Metazoa</taxon>
        <taxon>Ecdysozoa</taxon>
        <taxon>Arthropoda</taxon>
        <taxon>Hexapoda</taxon>
        <taxon>Insecta</taxon>
        <taxon>Pterygota</taxon>
        <taxon>Neoptera</taxon>
        <taxon>Endopterygota</taxon>
        <taxon>Coleoptera</taxon>
        <taxon>Polyphaga</taxon>
        <taxon>Cucujiformia</taxon>
        <taxon>Chrysomeloidea</taxon>
        <taxon>Cerambycidae</taxon>
        <taxon>Lamiinae</taxon>
        <taxon>Lamiini</taxon>
        <taxon>Anoplophora</taxon>
    </lineage>
</organism>
<name>V5GJB6_ANOGL</name>
<dbReference type="InterPro" id="IPR005312">
    <property type="entry name" value="DUF1759"/>
</dbReference>
<evidence type="ECO:0000313" key="2">
    <source>
        <dbReference type="EMBL" id="JAB61707.1"/>
    </source>
</evidence>
<proteinExistence type="predicted"/>